<dbReference type="STRING" id="50990.A0A4Y7Q417"/>
<organism evidence="1 2">
    <name type="scientific">Rickenella mellea</name>
    <dbReference type="NCBI Taxonomy" id="50990"/>
    <lineage>
        <taxon>Eukaryota</taxon>
        <taxon>Fungi</taxon>
        <taxon>Dikarya</taxon>
        <taxon>Basidiomycota</taxon>
        <taxon>Agaricomycotina</taxon>
        <taxon>Agaricomycetes</taxon>
        <taxon>Hymenochaetales</taxon>
        <taxon>Rickenellaceae</taxon>
        <taxon>Rickenella</taxon>
    </lineage>
</organism>
<accession>A0A4Y7Q417</accession>
<keyword evidence="2" id="KW-1185">Reference proteome</keyword>
<gene>
    <name evidence="1" type="ORF">BD410DRAFT_286560</name>
</gene>
<evidence type="ECO:0000313" key="1">
    <source>
        <dbReference type="EMBL" id="TDL21659.1"/>
    </source>
</evidence>
<sequence length="252" mass="29796">MFTIVKPLIPAPIRRYLFIHINDLPIELLPEIFLWCNPISTFPRPSRHRAPILLGRVCRVWRSVSFKTPQLWADITIGELKWSTGPSVPWNSRLFDEWLRRSGNCPLSFTIKDHDADSHEAFTLNLQAEAHRWKSVGLETDCDCADDILRTLRIPGMAPMLIELCILRRSFKNRMLIHIASQLRSLYVCLDSERSSFDCGFHSLRELRIGRCRSSHYFHSYSHNFRRWKFSRSNLTWTNTLHYMKPRRSYIH</sequence>
<protein>
    <submittedName>
        <fullName evidence="1">Uncharacterized protein</fullName>
    </submittedName>
</protein>
<reference evidence="1 2" key="1">
    <citation type="submission" date="2018-06" db="EMBL/GenBank/DDBJ databases">
        <title>A transcriptomic atlas of mushroom development highlights an independent origin of complex multicellularity.</title>
        <authorList>
            <consortium name="DOE Joint Genome Institute"/>
            <person name="Krizsan K."/>
            <person name="Almasi E."/>
            <person name="Merenyi Z."/>
            <person name="Sahu N."/>
            <person name="Viragh M."/>
            <person name="Koszo T."/>
            <person name="Mondo S."/>
            <person name="Kiss B."/>
            <person name="Balint B."/>
            <person name="Kues U."/>
            <person name="Barry K."/>
            <person name="Hegedus J.C."/>
            <person name="Henrissat B."/>
            <person name="Johnson J."/>
            <person name="Lipzen A."/>
            <person name="Ohm R."/>
            <person name="Nagy I."/>
            <person name="Pangilinan J."/>
            <person name="Yan J."/>
            <person name="Xiong Y."/>
            <person name="Grigoriev I.V."/>
            <person name="Hibbett D.S."/>
            <person name="Nagy L.G."/>
        </authorList>
    </citation>
    <scope>NUCLEOTIDE SEQUENCE [LARGE SCALE GENOMIC DNA]</scope>
    <source>
        <strain evidence="1 2">SZMC22713</strain>
    </source>
</reference>
<dbReference type="EMBL" id="ML170179">
    <property type="protein sequence ID" value="TDL21659.1"/>
    <property type="molecule type" value="Genomic_DNA"/>
</dbReference>
<dbReference type="Gene3D" id="1.20.1280.50">
    <property type="match status" value="1"/>
</dbReference>
<proteinExistence type="predicted"/>
<dbReference type="OrthoDB" id="2269034at2759"/>
<dbReference type="VEuPathDB" id="FungiDB:BD410DRAFT_286560"/>
<name>A0A4Y7Q417_9AGAM</name>
<dbReference type="AlphaFoldDB" id="A0A4Y7Q417"/>
<dbReference type="Proteomes" id="UP000294933">
    <property type="component" value="Unassembled WGS sequence"/>
</dbReference>
<evidence type="ECO:0000313" key="2">
    <source>
        <dbReference type="Proteomes" id="UP000294933"/>
    </source>
</evidence>